<keyword evidence="2 6" id="KW-0645">Protease</keyword>
<reference evidence="9" key="1">
    <citation type="submission" date="2015-07" db="EMBL/GenBank/DDBJ databases">
        <title>Draft Genome Sequence of Roseovarius tolerans EL-164, a producer of N-Acylated Alanine Methyl Esters (NAMEs).</title>
        <authorList>
            <person name="Voget S."/>
            <person name="Bruns H."/>
            <person name="Wagner-Doebler I."/>
            <person name="Schulz S."/>
            <person name="Daniel R."/>
        </authorList>
    </citation>
    <scope>NUCLEOTIDE SEQUENCE [LARGE SCALE GENOMIC DNA]</scope>
    <source>
        <strain evidence="9">EL-164</strain>
    </source>
</reference>
<sequence length="273" mass="29309">MIGSRHIPALLAALCLWAGGAVAQSSGLIRLTDRDDLFGWEAVGRVDIGRAGFCTGVLIAPDQVLTAAHCVYDRAGQPVAAETIRFRAGLRDGEVIAEARVTGYATAPDYDPQGGTRVENIRNDAALLRLANPISSALAAPFAVHERPRDGERVSVVSYGRDRDKAPSWQRECNMLWRAEGIMGFDCNVIFGSSGAPVFARHGNRARILSLVSAGNWQGEDRRAYGMDLSTLLPMLKRDLHAATAGQATVNPGFKRVQVGEGKRASGARFAKP</sequence>
<dbReference type="InterPro" id="IPR009003">
    <property type="entry name" value="Peptidase_S1_PA"/>
</dbReference>
<evidence type="ECO:0000256" key="6">
    <source>
        <dbReference type="RuleBase" id="RU004296"/>
    </source>
</evidence>
<proteinExistence type="inferred from homology"/>
<dbReference type="InterPro" id="IPR043504">
    <property type="entry name" value="Peptidase_S1_PA_chymotrypsin"/>
</dbReference>
<evidence type="ECO:0000256" key="1">
    <source>
        <dbReference type="ARBA" id="ARBA00008764"/>
    </source>
</evidence>
<dbReference type="InterPro" id="IPR001254">
    <property type="entry name" value="Trypsin_dom"/>
</dbReference>
<evidence type="ECO:0000256" key="4">
    <source>
        <dbReference type="ARBA" id="ARBA00022801"/>
    </source>
</evidence>
<keyword evidence="4 6" id="KW-0378">Hydrolase</keyword>
<keyword evidence="3 6" id="KW-0732">Signal</keyword>
<evidence type="ECO:0000313" key="8">
    <source>
        <dbReference type="EMBL" id="KNX41986.1"/>
    </source>
</evidence>
<dbReference type="SUPFAM" id="SSF50494">
    <property type="entry name" value="Trypsin-like serine proteases"/>
    <property type="match status" value="1"/>
</dbReference>
<dbReference type="PRINTS" id="PR00839">
    <property type="entry name" value="V8PROTEASE"/>
</dbReference>
<dbReference type="PROSITE" id="PS50240">
    <property type="entry name" value="TRYPSIN_DOM"/>
    <property type="match status" value="1"/>
</dbReference>
<keyword evidence="5 6" id="KW-0720">Serine protease</keyword>
<evidence type="ECO:0000256" key="2">
    <source>
        <dbReference type="ARBA" id="ARBA00022670"/>
    </source>
</evidence>
<organism evidence="8 9">
    <name type="scientific">Roseovarius tolerans</name>
    <dbReference type="NCBI Taxonomy" id="74031"/>
    <lineage>
        <taxon>Bacteria</taxon>
        <taxon>Pseudomonadati</taxon>
        <taxon>Pseudomonadota</taxon>
        <taxon>Alphaproteobacteria</taxon>
        <taxon>Rhodobacterales</taxon>
        <taxon>Roseobacteraceae</taxon>
        <taxon>Roseovarius</taxon>
    </lineage>
</organism>
<dbReference type="SMART" id="SM00020">
    <property type="entry name" value="Tryp_SPc"/>
    <property type="match status" value="1"/>
</dbReference>
<comment type="caution">
    <text evidence="8">The sequence shown here is derived from an EMBL/GenBank/DDBJ whole genome shotgun (WGS) entry which is preliminary data.</text>
</comment>
<dbReference type="GO" id="GO:0004252">
    <property type="term" value="F:serine-type endopeptidase activity"/>
    <property type="evidence" value="ECO:0007669"/>
    <property type="project" value="InterPro"/>
</dbReference>
<comment type="similarity">
    <text evidence="1 6">Belongs to the peptidase S1B family.</text>
</comment>
<dbReference type="InterPro" id="IPR008256">
    <property type="entry name" value="Peptidase_S1B"/>
</dbReference>
<dbReference type="OrthoDB" id="267336at2"/>
<gene>
    <name evidence="8" type="ORF">ROTO_14540</name>
</gene>
<dbReference type="PANTHER" id="PTHR15462">
    <property type="entry name" value="SERINE PROTEASE"/>
    <property type="match status" value="1"/>
</dbReference>
<protein>
    <recommendedName>
        <fullName evidence="6">Serine protease</fullName>
        <ecNumber evidence="6">3.4.21.-</ecNumber>
    </recommendedName>
</protein>
<dbReference type="Gene3D" id="2.40.10.10">
    <property type="entry name" value="Trypsin-like serine proteases"/>
    <property type="match status" value="2"/>
</dbReference>
<dbReference type="PROSITE" id="PS00134">
    <property type="entry name" value="TRYPSIN_HIS"/>
    <property type="match status" value="1"/>
</dbReference>
<feature type="signal peptide" evidence="6">
    <location>
        <begin position="1"/>
        <end position="23"/>
    </location>
</feature>
<dbReference type="RefSeq" id="WP_050662359.1">
    <property type="nucleotide sequence ID" value="NZ_CP118494.1"/>
</dbReference>
<dbReference type="PATRIC" id="fig|74031.6.peg.1485"/>
<dbReference type="AlphaFoldDB" id="A0A0L6CW64"/>
<accession>A0A0L6CW64</accession>
<evidence type="ECO:0000259" key="7">
    <source>
        <dbReference type="PROSITE" id="PS50240"/>
    </source>
</evidence>
<evidence type="ECO:0000313" key="9">
    <source>
        <dbReference type="Proteomes" id="UP000037046"/>
    </source>
</evidence>
<dbReference type="PANTHER" id="PTHR15462:SF8">
    <property type="entry name" value="SERINE PROTEASE"/>
    <property type="match status" value="1"/>
</dbReference>
<evidence type="ECO:0000256" key="5">
    <source>
        <dbReference type="ARBA" id="ARBA00022825"/>
    </source>
</evidence>
<dbReference type="EMBL" id="LGVV01000014">
    <property type="protein sequence ID" value="KNX41986.1"/>
    <property type="molecule type" value="Genomic_DNA"/>
</dbReference>
<dbReference type="Proteomes" id="UP000037046">
    <property type="component" value="Unassembled WGS sequence"/>
</dbReference>
<dbReference type="InterPro" id="IPR018114">
    <property type="entry name" value="TRYPSIN_HIS"/>
</dbReference>
<dbReference type="InterPro" id="IPR050966">
    <property type="entry name" value="Glutamyl_endopeptidase"/>
</dbReference>
<name>A0A0L6CW64_9RHOB</name>
<feature type="domain" description="Peptidase S1" evidence="7">
    <location>
        <begin position="17"/>
        <end position="241"/>
    </location>
</feature>
<dbReference type="Pfam" id="PF13365">
    <property type="entry name" value="Trypsin_2"/>
    <property type="match status" value="1"/>
</dbReference>
<evidence type="ECO:0000256" key="3">
    <source>
        <dbReference type="ARBA" id="ARBA00022729"/>
    </source>
</evidence>
<feature type="chain" id="PRO_5006987173" description="Serine protease" evidence="6">
    <location>
        <begin position="24"/>
        <end position="273"/>
    </location>
</feature>
<dbReference type="STRING" id="74031.SAMN04488077_11264"/>
<dbReference type="EC" id="3.4.21.-" evidence="6"/>
<keyword evidence="9" id="KW-1185">Reference proteome</keyword>
<dbReference type="GO" id="GO:0006508">
    <property type="term" value="P:proteolysis"/>
    <property type="evidence" value="ECO:0007669"/>
    <property type="project" value="UniProtKB-KW"/>
</dbReference>